<protein>
    <submittedName>
        <fullName evidence="1">Uncharacterized protein</fullName>
    </submittedName>
</protein>
<sequence length="133" mass="13672">MSVGLGEAAFLKIPRTASLTSITSSLSSSPTSSPTSLLPSSTITLPVTSIPPPAITPPPSIVLDANGEIESADFKAKWHLTTYYTCLPRGTTSRCGWHEPVLPGGTEIAWAEGRGVDLGVVLGVALGVGVVVM</sequence>
<gene>
    <name evidence="1" type="ORF">BJ875DRAFT_382990</name>
</gene>
<organism evidence="1 2">
    <name type="scientific">Amylocarpus encephaloides</name>
    <dbReference type="NCBI Taxonomy" id="45428"/>
    <lineage>
        <taxon>Eukaryota</taxon>
        <taxon>Fungi</taxon>
        <taxon>Dikarya</taxon>
        <taxon>Ascomycota</taxon>
        <taxon>Pezizomycotina</taxon>
        <taxon>Leotiomycetes</taxon>
        <taxon>Helotiales</taxon>
        <taxon>Helotiales incertae sedis</taxon>
        <taxon>Amylocarpus</taxon>
    </lineage>
</organism>
<name>A0A9P8C2H5_9HELO</name>
<evidence type="ECO:0000313" key="1">
    <source>
        <dbReference type="EMBL" id="KAG9231419.1"/>
    </source>
</evidence>
<comment type="caution">
    <text evidence="1">The sequence shown here is derived from an EMBL/GenBank/DDBJ whole genome shotgun (WGS) entry which is preliminary data.</text>
</comment>
<dbReference type="OrthoDB" id="3542181at2759"/>
<dbReference type="Proteomes" id="UP000824998">
    <property type="component" value="Unassembled WGS sequence"/>
</dbReference>
<dbReference type="EMBL" id="MU251603">
    <property type="protein sequence ID" value="KAG9231419.1"/>
    <property type="molecule type" value="Genomic_DNA"/>
</dbReference>
<dbReference type="AlphaFoldDB" id="A0A9P8C2H5"/>
<proteinExistence type="predicted"/>
<accession>A0A9P8C2H5</accession>
<keyword evidence="2" id="KW-1185">Reference proteome</keyword>
<evidence type="ECO:0000313" key="2">
    <source>
        <dbReference type="Proteomes" id="UP000824998"/>
    </source>
</evidence>
<reference evidence="1" key="1">
    <citation type="journal article" date="2021" name="IMA Fungus">
        <title>Genomic characterization of three marine fungi, including Emericellopsis atlantica sp. nov. with signatures of a generalist lifestyle and marine biomass degradation.</title>
        <authorList>
            <person name="Hagestad O.C."/>
            <person name="Hou L."/>
            <person name="Andersen J.H."/>
            <person name="Hansen E.H."/>
            <person name="Altermark B."/>
            <person name="Li C."/>
            <person name="Kuhnert E."/>
            <person name="Cox R.J."/>
            <person name="Crous P.W."/>
            <person name="Spatafora J.W."/>
            <person name="Lail K."/>
            <person name="Amirebrahimi M."/>
            <person name="Lipzen A."/>
            <person name="Pangilinan J."/>
            <person name="Andreopoulos W."/>
            <person name="Hayes R.D."/>
            <person name="Ng V."/>
            <person name="Grigoriev I.V."/>
            <person name="Jackson S.A."/>
            <person name="Sutton T.D.S."/>
            <person name="Dobson A.D.W."/>
            <person name="Rama T."/>
        </authorList>
    </citation>
    <scope>NUCLEOTIDE SEQUENCE</scope>
    <source>
        <strain evidence="1">TRa018bII</strain>
    </source>
</reference>